<proteinExistence type="predicted"/>
<dbReference type="Proteomes" id="UP000823775">
    <property type="component" value="Unassembled WGS sequence"/>
</dbReference>
<accession>A0ABS8SR67</accession>
<comment type="caution">
    <text evidence="2">The sequence shown here is derived from an EMBL/GenBank/DDBJ whole genome shotgun (WGS) entry which is preliminary data.</text>
</comment>
<evidence type="ECO:0000313" key="2">
    <source>
        <dbReference type="EMBL" id="MCD7461325.1"/>
    </source>
</evidence>
<name>A0ABS8SR67_DATST</name>
<dbReference type="EMBL" id="JACEIK010000718">
    <property type="protein sequence ID" value="MCD7461325.1"/>
    <property type="molecule type" value="Genomic_DNA"/>
</dbReference>
<protein>
    <submittedName>
        <fullName evidence="2">Uncharacterized protein</fullName>
    </submittedName>
</protein>
<keyword evidence="1" id="KW-0812">Transmembrane</keyword>
<reference evidence="2 3" key="1">
    <citation type="journal article" date="2021" name="BMC Genomics">
        <title>Datura genome reveals duplications of psychoactive alkaloid biosynthetic genes and high mutation rate following tissue culture.</title>
        <authorList>
            <person name="Rajewski A."/>
            <person name="Carter-House D."/>
            <person name="Stajich J."/>
            <person name="Litt A."/>
        </authorList>
    </citation>
    <scope>NUCLEOTIDE SEQUENCE [LARGE SCALE GENOMIC DNA]</scope>
    <source>
        <strain evidence="2">AR-01</strain>
    </source>
</reference>
<organism evidence="2 3">
    <name type="scientific">Datura stramonium</name>
    <name type="common">Jimsonweed</name>
    <name type="synonym">Common thornapple</name>
    <dbReference type="NCBI Taxonomy" id="4076"/>
    <lineage>
        <taxon>Eukaryota</taxon>
        <taxon>Viridiplantae</taxon>
        <taxon>Streptophyta</taxon>
        <taxon>Embryophyta</taxon>
        <taxon>Tracheophyta</taxon>
        <taxon>Spermatophyta</taxon>
        <taxon>Magnoliopsida</taxon>
        <taxon>eudicotyledons</taxon>
        <taxon>Gunneridae</taxon>
        <taxon>Pentapetalae</taxon>
        <taxon>asterids</taxon>
        <taxon>lamiids</taxon>
        <taxon>Solanales</taxon>
        <taxon>Solanaceae</taxon>
        <taxon>Solanoideae</taxon>
        <taxon>Datureae</taxon>
        <taxon>Datura</taxon>
    </lineage>
</organism>
<feature type="transmembrane region" description="Helical" evidence="1">
    <location>
        <begin position="12"/>
        <end position="33"/>
    </location>
</feature>
<sequence>MPPRALTTVYKSVHALVILRLLIHGAVLLLWALPLPSGWLDYGKGPCTDLGSYENNHASSFSMVHQLRKRRLRVSVERDMGGTTAAPKP</sequence>
<evidence type="ECO:0000313" key="3">
    <source>
        <dbReference type="Proteomes" id="UP000823775"/>
    </source>
</evidence>
<evidence type="ECO:0000256" key="1">
    <source>
        <dbReference type="SAM" id="Phobius"/>
    </source>
</evidence>
<gene>
    <name evidence="2" type="ORF">HAX54_045895</name>
</gene>
<keyword evidence="1" id="KW-1133">Transmembrane helix</keyword>
<keyword evidence="1" id="KW-0472">Membrane</keyword>
<keyword evidence="3" id="KW-1185">Reference proteome</keyword>